<dbReference type="InterPro" id="IPR011333">
    <property type="entry name" value="SKP1/BTB/POZ_sf"/>
</dbReference>
<name>S3CBC1_OPHP1</name>
<dbReference type="AlphaFoldDB" id="S3CBC1"/>
<feature type="region of interest" description="Disordered" evidence="1">
    <location>
        <begin position="238"/>
        <end position="303"/>
    </location>
</feature>
<dbReference type="CDD" id="cd18186">
    <property type="entry name" value="BTB_POZ_ZBTB_KLHL-like"/>
    <property type="match status" value="1"/>
</dbReference>
<accession>S3CBC1</accession>
<protein>
    <recommendedName>
        <fullName evidence="2">BTB domain-containing protein</fullName>
    </recommendedName>
</protein>
<evidence type="ECO:0000313" key="3">
    <source>
        <dbReference type="EMBL" id="EPE09221.1"/>
    </source>
</evidence>
<feature type="compositionally biased region" description="Low complexity" evidence="1">
    <location>
        <begin position="30"/>
        <end position="41"/>
    </location>
</feature>
<dbReference type="OrthoDB" id="194443at2759"/>
<dbReference type="PROSITE" id="PS50097">
    <property type="entry name" value="BTB"/>
    <property type="match status" value="1"/>
</dbReference>
<organism evidence="3 4">
    <name type="scientific">Ophiostoma piceae (strain UAMH 11346)</name>
    <name type="common">Sap stain fungus</name>
    <dbReference type="NCBI Taxonomy" id="1262450"/>
    <lineage>
        <taxon>Eukaryota</taxon>
        <taxon>Fungi</taxon>
        <taxon>Dikarya</taxon>
        <taxon>Ascomycota</taxon>
        <taxon>Pezizomycotina</taxon>
        <taxon>Sordariomycetes</taxon>
        <taxon>Sordariomycetidae</taxon>
        <taxon>Ophiostomatales</taxon>
        <taxon>Ophiostomataceae</taxon>
        <taxon>Ophiostoma</taxon>
    </lineage>
</organism>
<keyword evidence="4" id="KW-1185">Reference proteome</keyword>
<feature type="domain" description="BTB" evidence="2">
    <location>
        <begin position="318"/>
        <end position="387"/>
    </location>
</feature>
<proteinExistence type="predicted"/>
<sequence>MYALWCEDGLAETSAHSALESLAPFRTAAAAPNHRATAPTRSPTNDAARPNARFRHCLNYHTQLPHSPQLPATYRDSAGPDGTLATPDIPKRRKTAHVHSGVHSGIYSGIHSGTAANLHAQPFVHNPGHPAQVYQHGAASTHADRSMSNPYTNSLLAQHLESINRSRAISRNPFQPQPLPPDIEASMLTDGGGVGSSLFAGPAAPASLGGARSAGMRPARASASLGAHHSILNDMLNTNPNSMRDRFGSGIGPSSQSRPGPIGYDGQQTPPLGDGRISPSDSFSAADNTMVGPSAAPSSTRRDKASMNSTLMFRTPLPVATVTVHGAKFAVHSELLCRESAYFMGCLRGGFAEAETQTVEIDDEDISVEDFGLWVDLLYRVHFNKPGAFVLRKEETGGTLSTMQLLTLWKLSDRFLNKSLAAIVEESLQHRLGLYSVEQWRKLYRTRPTQDIKSRVSRLQDAYRYCCEQSLPFANAIVNACANCPAQVYDSSVAILDKEFMEQVSRRMIMAHADSSLLSKEQRTASLSITGGDHVMGGTAGGGVGGGGGNSISRSSGVGSGAVAGRAAGGIGSL</sequence>
<dbReference type="SUPFAM" id="SSF54695">
    <property type="entry name" value="POZ domain"/>
    <property type="match status" value="1"/>
</dbReference>
<dbReference type="VEuPathDB" id="FungiDB:F503_06997"/>
<dbReference type="InterPro" id="IPR000210">
    <property type="entry name" value="BTB/POZ_dom"/>
</dbReference>
<dbReference type="eggNOG" id="ENOG502TKEQ">
    <property type="taxonomic scope" value="Eukaryota"/>
</dbReference>
<evidence type="ECO:0000313" key="4">
    <source>
        <dbReference type="Proteomes" id="UP000016923"/>
    </source>
</evidence>
<gene>
    <name evidence="3" type="ORF">F503_06997</name>
</gene>
<dbReference type="EMBL" id="KE148147">
    <property type="protein sequence ID" value="EPE09221.1"/>
    <property type="molecule type" value="Genomic_DNA"/>
</dbReference>
<dbReference type="HOGENOM" id="CLU_474942_0_0_1"/>
<dbReference type="Gene3D" id="3.30.710.10">
    <property type="entry name" value="Potassium Channel Kv1.1, Chain A"/>
    <property type="match status" value="1"/>
</dbReference>
<evidence type="ECO:0000256" key="1">
    <source>
        <dbReference type="SAM" id="MobiDB-lite"/>
    </source>
</evidence>
<evidence type="ECO:0000259" key="2">
    <source>
        <dbReference type="PROSITE" id="PS50097"/>
    </source>
</evidence>
<dbReference type="STRING" id="1262450.S3CBC1"/>
<reference evidence="3 4" key="1">
    <citation type="journal article" date="2013" name="BMC Genomics">
        <title>The genome and transcriptome of the pine saprophyte Ophiostoma piceae, and a comparison with the bark beetle-associated pine pathogen Grosmannia clavigera.</title>
        <authorList>
            <person name="Haridas S."/>
            <person name="Wang Y."/>
            <person name="Lim L."/>
            <person name="Massoumi Alamouti S."/>
            <person name="Jackman S."/>
            <person name="Docking R."/>
            <person name="Robertson G."/>
            <person name="Birol I."/>
            <person name="Bohlmann J."/>
            <person name="Breuil C."/>
        </authorList>
    </citation>
    <scope>NUCLEOTIDE SEQUENCE [LARGE SCALE GENOMIC DNA]</scope>
    <source>
        <strain evidence="3 4">UAMH 11346</strain>
    </source>
</reference>
<feature type="region of interest" description="Disordered" evidence="1">
    <location>
        <begin position="65"/>
        <end position="93"/>
    </location>
</feature>
<dbReference type="Proteomes" id="UP000016923">
    <property type="component" value="Unassembled WGS sequence"/>
</dbReference>
<dbReference type="Pfam" id="PF00651">
    <property type="entry name" value="BTB"/>
    <property type="match status" value="1"/>
</dbReference>
<feature type="region of interest" description="Disordered" evidence="1">
    <location>
        <begin position="30"/>
        <end position="49"/>
    </location>
</feature>